<dbReference type="InterPro" id="IPR003961">
    <property type="entry name" value="FN3_dom"/>
</dbReference>
<comment type="caution">
    <text evidence="9">The sequence shown here is derived from an EMBL/GenBank/DDBJ whole genome shotgun (WGS) entry which is preliminary data.</text>
</comment>
<gene>
    <name evidence="9" type="ORF">F7725_000250</name>
</gene>
<sequence length="1823" mass="197197">MYQWSSLCGCRHTKTMTRPGSAHGITFYNKWLMKGFHYPLFMTLVHLAINFCLTALTRRAMQCWTGKPRIILSWTDYLHKVAPTALATALDIGLSNWSFLFITISLYTMTKSSAVLFILFFSLVFKLEEPNPFLVVVVLLISTGLFMFTFESTQFNLQGFSMVLLASFIGGIRWTLTQVLMQKAELGLQNPIDTMYHLQPLMFVGLFPLFLYNEGLSLSTSEKLFRVTELSPLLYSLITLSIGGILAFGLGFSEFLLVCRTSSLTLSISGIFKELCTLLLAAALMGDRMNMINWLGFAVCLCGISLHVGLKTYYSKTGGPLFSGFTEFRYNLTQGDGSSHCLAELLLVDIPLLECCVPLHSCLLTSMLHHHLSGSCCVSCSVSSCCCPQGSGQGRLKLTVLSEDRLQMKWKEADGPVQGYKVRVKPISEVPQPELMLTTTRGRATVAGLDSSQEYALQVLVLNGTTERLLAKRRFTMEGLRDEEMIRSVLYPDPTTNPAAAAIPTTEPPAIETPSQLPDEVPEKTPKEKRKRKNGKERDRSKGENKEEQGTTQVKAAKEKPRKTPTLPNQKPFECETDAAADIVLLVDGSWSIGRTNFRRVRDFLEGLMTPFNIGPDHIQIGEDQRVAENMRPEAGARSATPFFLVLLTDGKSQDDAIAAADRLKNAGNADEAELRQVASEPVDLNVYNVNDFPLLSKLVSRLVHILCGRIEDRGISKRMEPGPTVDPSLSYPSPSDLRFSQLGSREVQLHWTNPAEAVQQFRVVLGGSESTVLLEGLSSQTLYHVSIFPVYETMLAWPSEEPSPHCPWPRLPTWSTLQVSWGAAPGATQYMILYSALSHGEPDDAKEEKFSAEQTVVELTGLLPSTDYSVTLYALYEDDPSDPVTAVAATFPLPPPMSVEFPMVTHSMLKVSWVPGAGDVPSHRVTYSTNHGSDIKQSNYPQGLSAALTSNVTTLKVPSPSDLRVTNFSDSDITVRWQAGADDVVSYLIKWISLSGGDLRQLRVSGESEGAILEGVEDDKEYQISLSALYGDGAQSEAVAIRYSTLSGGGPSSISVTEETAVSMVVSWVPPNAHVLQYRVTYTALTAPESQDSTVLVPGDEKRVVLESLQPDTPSLRVSSVSVVRSDQSSICVSWRPVSAVDGYRIVIQSVKDKQTKEEAVAESSSSHCFTGLEPETLYRISVHSLLGSAEGAAVSILHPTATAPARLPIHRRMYPIHNEVCPEVTIRNSIVKGFDMMEAFGLTRTAHSSVEGVAAEPFVFNTLPAYTVFRDIQLTQNTKFIHPAGLSPEHTISIAFRVLQETPREPFALWQLTDNDFQPKMGVVLDPTTKHLVYFSLDYRGEVQELTFDQRQVHRLFYGSFHKIHLTVSQVSVSLSVDCQRVGERPARPLGSLPTDGFEMLGKLVKTRGPKSGSAPFQLQSFEIVCNTTWAFEDTCCDLPAMRDEESCPAPAYTCTCSSDVPGAPGSPGPTGKPGTRGEKGEKGDPGHKGEVGPAGKPGFEGGLGALGSIGPRGIAVQGKVGPPGARGGKGDPGRTGIQGLPGPQGSKGEQGVPPLGIRGLEGNIGGLGLTGPRGFQGRPGHPGPMGERGLSGLVGPSGLPGGKGERGEKGEAQSMAMIFQLVTQACEQLVHKEVLKLDMFINEMNRKPAPIEEPVGPPGEPGIPGPKGPPGGRGDQGNVGSRGRPGRPGYPGEQGGRGMLGAKGDAGPNVQGPTGIKGFAGPLGEAKLGDPGSKGDDGKSGPQGISGTPGQPGEMGPPGLCDNSGGCNRAPQQTEDIYKQADERRLFEVTMIPLELKAKLGMELKKSSTEEVWCVERATD</sequence>
<feature type="region of interest" description="Disordered" evidence="5">
    <location>
        <begin position="491"/>
        <end position="572"/>
    </location>
</feature>
<feature type="compositionally biased region" description="Basic and acidic residues" evidence="5">
    <location>
        <begin position="536"/>
        <end position="549"/>
    </location>
</feature>
<feature type="transmembrane region" description="Helical" evidence="6">
    <location>
        <begin position="233"/>
        <end position="252"/>
    </location>
</feature>
<evidence type="ECO:0000256" key="3">
    <source>
        <dbReference type="ARBA" id="ARBA00022737"/>
    </source>
</evidence>
<feature type="transmembrane region" description="Helical" evidence="6">
    <location>
        <begin position="36"/>
        <end position="57"/>
    </location>
</feature>
<feature type="region of interest" description="Disordered" evidence="5">
    <location>
        <begin position="1580"/>
        <end position="1614"/>
    </location>
</feature>
<organism evidence="9 10">
    <name type="scientific">Dissostichus mawsoni</name>
    <name type="common">Antarctic cod</name>
    <dbReference type="NCBI Taxonomy" id="36200"/>
    <lineage>
        <taxon>Eukaryota</taxon>
        <taxon>Metazoa</taxon>
        <taxon>Chordata</taxon>
        <taxon>Craniata</taxon>
        <taxon>Vertebrata</taxon>
        <taxon>Euteleostomi</taxon>
        <taxon>Actinopterygii</taxon>
        <taxon>Neopterygii</taxon>
        <taxon>Teleostei</taxon>
        <taxon>Neoteleostei</taxon>
        <taxon>Acanthomorphata</taxon>
        <taxon>Eupercaria</taxon>
        <taxon>Perciformes</taxon>
        <taxon>Notothenioidei</taxon>
        <taxon>Nototheniidae</taxon>
        <taxon>Dissostichus</taxon>
    </lineage>
</organism>
<dbReference type="Proteomes" id="UP000518266">
    <property type="component" value="Unassembled WGS sequence"/>
</dbReference>
<feature type="transmembrane region" description="Helical" evidence="6">
    <location>
        <begin position="131"/>
        <end position="150"/>
    </location>
</feature>
<feature type="compositionally biased region" description="Basic and acidic residues" evidence="5">
    <location>
        <begin position="1478"/>
        <end position="1493"/>
    </location>
</feature>
<dbReference type="InterPro" id="IPR004853">
    <property type="entry name" value="Sugar_P_trans_dom"/>
</dbReference>
<dbReference type="Pfam" id="PF03151">
    <property type="entry name" value="TPT"/>
    <property type="match status" value="1"/>
</dbReference>
<dbReference type="SMART" id="SM00060">
    <property type="entry name" value="FN3"/>
    <property type="match status" value="5"/>
</dbReference>
<feature type="region of interest" description="Disordered" evidence="5">
    <location>
        <begin position="1461"/>
        <end position="1557"/>
    </location>
</feature>
<dbReference type="InterPro" id="IPR050991">
    <property type="entry name" value="ECM_Regulatory_Proteins"/>
</dbReference>
<dbReference type="FunFam" id="2.60.40.10:FF:000480">
    <property type="entry name" value="Collagen, type XII, alpha 1"/>
    <property type="match status" value="1"/>
</dbReference>
<comment type="subcellular location">
    <subcellularLocation>
        <location evidence="1">Secreted</location>
        <location evidence="1">Extracellular space</location>
    </subcellularLocation>
</comment>
<dbReference type="InterPro" id="IPR036465">
    <property type="entry name" value="vWFA_dom_sf"/>
</dbReference>
<dbReference type="InterPro" id="IPR013320">
    <property type="entry name" value="ConA-like_dom_sf"/>
</dbReference>
<dbReference type="PROSITE" id="PS50234">
    <property type="entry name" value="VWFA"/>
    <property type="match status" value="1"/>
</dbReference>
<keyword evidence="3" id="KW-0677">Repeat</keyword>
<proteinExistence type="predicted"/>
<dbReference type="Gene3D" id="2.60.40.10">
    <property type="entry name" value="Immunoglobulins"/>
    <property type="match status" value="6"/>
</dbReference>
<dbReference type="GO" id="GO:0005581">
    <property type="term" value="C:collagen trimer"/>
    <property type="evidence" value="ECO:0007669"/>
    <property type="project" value="UniProtKB-KW"/>
</dbReference>
<evidence type="ECO:0000259" key="8">
    <source>
        <dbReference type="PROSITE" id="PS50853"/>
    </source>
</evidence>
<evidence type="ECO:0000259" key="7">
    <source>
        <dbReference type="PROSITE" id="PS50234"/>
    </source>
</evidence>
<dbReference type="SUPFAM" id="SSF49899">
    <property type="entry name" value="Concanavalin A-like lectins/glucanases"/>
    <property type="match status" value="1"/>
</dbReference>
<feature type="compositionally biased region" description="Low complexity" evidence="5">
    <location>
        <begin position="1591"/>
        <end position="1600"/>
    </location>
</feature>
<keyword evidence="6" id="KW-1133">Transmembrane helix</keyword>
<evidence type="ECO:0000313" key="10">
    <source>
        <dbReference type="Proteomes" id="UP000518266"/>
    </source>
</evidence>
<keyword evidence="2" id="KW-0732">Signal</keyword>
<evidence type="ECO:0000256" key="4">
    <source>
        <dbReference type="ARBA" id="ARBA00023119"/>
    </source>
</evidence>
<dbReference type="InterPro" id="IPR002035">
    <property type="entry name" value="VWF_A"/>
</dbReference>
<dbReference type="GO" id="GO:0005576">
    <property type="term" value="C:extracellular region"/>
    <property type="evidence" value="ECO:0007669"/>
    <property type="project" value="UniProtKB-SubCell"/>
</dbReference>
<dbReference type="Gene3D" id="2.60.120.200">
    <property type="match status" value="1"/>
</dbReference>
<dbReference type="PANTHER" id="PTHR46708:SF11">
    <property type="entry name" value="RECEPTOR-TYPE TYROSINE-PROTEIN PHOSPHATASE ETA-LIKE"/>
    <property type="match status" value="1"/>
</dbReference>
<dbReference type="Pfam" id="PF00041">
    <property type="entry name" value="fn3"/>
    <property type="match status" value="5"/>
</dbReference>
<dbReference type="PANTHER" id="PTHR46708">
    <property type="entry name" value="TENASCIN"/>
    <property type="match status" value="1"/>
</dbReference>
<dbReference type="FunFam" id="2.60.120.200:FF:000008">
    <property type="entry name" value="Collagen type XII alpha 1 chain"/>
    <property type="match status" value="1"/>
</dbReference>
<feature type="region of interest" description="Disordered" evidence="5">
    <location>
        <begin position="1651"/>
        <end position="1774"/>
    </location>
</feature>
<dbReference type="InterPro" id="IPR036116">
    <property type="entry name" value="FN3_sf"/>
</dbReference>
<evidence type="ECO:0000256" key="1">
    <source>
        <dbReference type="ARBA" id="ARBA00004239"/>
    </source>
</evidence>
<evidence type="ECO:0000313" key="9">
    <source>
        <dbReference type="EMBL" id="KAF3859995.1"/>
    </source>
</evidence>
<accession>A0A7J5ZDV0</accession>
<feature type="transmembrane region" description="Helical" evidence="6">
    <location>
        <begin position="157"/>
        <end position="176"/>
    </location>
</feature>
<feature type="compositionally biased region" description="Gly residues" evidence="5">
    <location>
        <begin position="1695"/>
        <end position="1704"/>
    </location>
</feature>
<dbReference type="SMART" id="SM00210">
    <property type="entry name" value="TSPN"/>
    <property type="match status" value="1"/>
</dbReference>
<dbReference type="CDD" id="cd00063">
    <property type="entry name" value="FN3"/>
    <property type="match status" value="6"/>
</dbReference>
<dbReference type="SMART" id="SM00327">
    <property type="entry name" value="VWA"/>
    <property type="match status" value="1"/>
</dbReference>
<feature type="domain" description="VWFA" evidence="7">
    <location>
        <begin position="582"/>
        <end position="622"/>
    </location>
</feature>
<dbReference type="PROSITE" id="PS50853">
    <property type="entry name" value="FN3"/>
    <property type="match status" value="3"/>
</dbReference>
<keyword evidence="6" id="KW-0472">Membrane</keyword>
<keyword evidence="6" id="KW-0812">Transmembrane</keyword>
<dbReference type="InterPro" id="IPR008160">
    <property type="entry name" value="Collagen"/>
</dbReference>
<keyword evidence="4" id="KW-0176">Collagen</keyword>
<feature type="transmembrane region" description="Helical" evidence="6">
    <location>
        <begin position="99"/>
        <end position="125"/>
    </location>
</feature>
<evidence type="ECO:0000256" key="5">
    <source>
        <dbReference type="SAM" id="MobiDB-lite"/>
    </source>
</evidence>
<name>A0A7J5ZDV0_DISMA</name>
<dbReference type="SUPFAM" id="SSF49265">
    <property type="entry name" value="Fibronectin type III"/>
    <property type="match status" value="5"/>
</dbReference>
<dbReference type="CDD" id="cd21092">
    <property type="entry name" value="TPT_S35C2"/>
    <property type="match status" value="1"/>
</dbReference>
<feature type="transmembrane region" description="Helical" evidence="6">
    <location>
        <begin position="196"/>
        <end position="212"/>
    </location>
</feature>
<feature type="transmembrane region" description="Helical" evidence="6">
    <location>
        <begin position="264"/>
        <end position="284"/>
    </location>
</feature>
<reference evidence="9 10" key="1">
    <citation type="submission" date="2020-03" db="EMBL/GenBank/DDBJ databases">
        <title>Dissostichus mawsoni Genome sequencing and assembly.</title>
        <authorList>
            <person name="Park H."/>
        </authorList>
    </citation>
    <scope>NUCLEOTIDE SEQUENCE [LARGE SCALE GENOMIC DNA]</scope>
    <source>
        <strain evidence="9">DM0001</strain>
        <tissue evidence="9">Muscle</tissue>
    </source>
</reference>
<protein>
    <recommendedName>
        <fullName evidence="11">Solute carrier family 35 member C2</fullName>
    </recommendedName>
</protein>
<dbReference type="Pfam" id="PF00092">
    <property type="entry name" value="VWA"/>
    <property type="match status" value="2"/>
</dbReference>
<feature type="transmembrane region" description="Helical" evidence="6">
    <location>
        <begin position="291"/>
        <end position="310"/>
    </location>
</feature>
<feature type="compositionally biased region" description="Low complexity" evidence="5">
    <location>
        <begin position="494"/>
        <end position="514"/>
    </location>
</feature>
<evidence type="ECO:0008006" key="11">
    <source>
        <dbReference type="Google" id="ProtNLM"/>
    </source>
</evidence>
<feature type="domain" description="Fibronectin type-III" evidence="8">
    <location>
        <begin position="960"/>
        <end position="1050"/>
    </location>
</feature>
<feature type="compositionally biased region" description="Gly residues" evidence="5">
    <location>
        <begin position="1501"/>
        <end position="1510"/>
    </location>
</feature>
<dbReference type="InterPro" id="IPR013783">
    <property type="entry name" value="Ig-like_fold"/>
</dbReference>
<evidence type="ECO:0000256" key="6">
    <source>
        <dbReference type="SAM" id="Phobius"/>
    </source>
</evidence>
<dbReference type="PRINTS" id="PR00453">
    <property type="entry name" value="VWFADOMAIN"/>
</dbReference>
<keyword evidence="10" id="KW-1185">Reference proteome</keyword>
<dbReference type="Gene3D" id="3.40.50.410">
    <property type="entry name" value="von Willebrand factor, type A domain"/>
    <property type="match status" value="2"/>
</dbReference>
<dbReference type="Pfam" id="PF01391">
    <property type="entry name" value="Collagen"/>
    <property type="match status" value="2"/>
</dbReference>
<dbReference type="SUPFAM" id="SSF53300">
    <property type="entry name" value="vWA-like"/>
    <property type="match status" value="1"/>
</dbReference>
<feature type="domain" description="Fibronectin type-III" evidence="8">
    <location>
        <begin position="1118"/>
        <end position="1207"/>
    </location>
</feature>
<feature type="domain" description="Fibronectin type-III" evidence="8">
    <location>
        <begin position="804"/>
        <end position="897"/>
    </location>
</feature>
<dbReference type="EMBL" id="JAAKFY010000002">
    <property type="protein sequence ID" value="KAF3859995.1"/>
    <property type="molecule type" value="Genomic_DNA"/>
</dbReference>
<evidence type="ECO:0000256" key="2">
    <source>
        <dbReference type="ARBA" id="ARBA00022729"/>
    </source>
</evidence>
<dbReference type="InterPro" id="IPR048287">
    <property type="entry name" value="TSPN-like_N"/>
</dbReference>
<feature type="compositionally biased region" description="Pro residues" evidence="5">
    <location>
        <begin position="1658"/>
        <end position="1672"/>
    </location>
</feature>
<dbReference type="OrthoDB" id="18894at2759"/>